<dbReference type="EMBL" id="RSEB01000005">
    <property type="protein sequence ID" value="RRR97441.1"/>
    <property type="molecule type" value="Genomic_DNA"/>
</dbReference>
<feature type="transmembrane region" description="Helical" evidence="1">
    <location>
        <begin position="139"/>
        <end position="164"/>
    </location>
</feature>
<evidence type="ECO:0000256" key="1">
    <source>
        <dbReference type="SAM" id="Phobius"/>
    </source>
</evidence>
<feature type="transmembrane region" description="Helical" evidence="1">
    <location>
        <begin position="514"/>
        <end position="535"/>
    </location>
</feature>
<feature type="transmembrane region" description="Helical" evidence="1">
    <location>
        <begin position="406"/>
        <end position="428"/>
    </location>
</feature>
<organism evidence="2 3">
    <name type="scientific">Glycomyces terrestris</name>
    <dbReference type="NCBI Taxonomy" id="2493553"/>
    <lineage>
        <taxon>Bacteria</taxon>
        <taxon>Bacillati</taxon>
        <taxon>Actinomycetota</taxon>
        <taxon>Actinomycetes</taxon>
        <taxon>Glycomycetales</taxon>
        <taxon>Glycomycetaceae</taxon>
        <taxon>Glycomyces</taxon>
    </lineage>
</organism>
<feature type="transmembrane region" description="Helical" evidence="1">
    <location>
        <begin position="440"/>
        <end position="463"/>
    </location>
</feature>
<dbReference type="OrthoDB" id="2014935at2"/>
<keyword evidence="1" id="KW-0812">Transmembrane</keyword>
<evidence type="ECO:0000313" key="2">
    <source>
        <dbReference type="EMBL" id="RRR97441.1"/>
    </source>
</evidence>
<keyword evidence="3" id="KW-1185">Reference proteome</keyword>
<feature type="transmembrane region" description="Helical" evidence="1">
    <location>
        <begin position="208"/>
        <end position="226"/>
    </location>
</feature>
<accession>A0A426UU45</accession>
<feature type="transmembrane region" description="Helical" evidence="1">
    <location>
        <begin position="470"/>
        <end position="489"/>
    </location>
</feature>
<feature type="transmembrane region" description="Helical" evidence="1">
    <location>
        <begin position="170"/>
        <end position="196"/>
    </location>
</feature>
<gene>
    <name evidence="2" type="ORF">EIW28_18730</name>
</gene>
<feature type="transmembrane region" description="Helical" evidence="1">
    <location>
        <begin position="251"/>
        <end position="272"/>
    </location>
</feature>
<comment type="caution">
    <text evidence="2">The sequence shown here is derived from an EMBL/GenBank/DDBJ whole genome shotgun (WGS) entry which is preliminary data.</text>
</comment>
<evidence type="ECO:0000313" key="3">
    <source>
        <dbReference type="Proteomes" id="UP000277256"/>
    </source>
</evidence>
<dbReference type="AlphaFoldDB" id="A0A426UU45"/>
<feature type="transmembrane region" description="Helical" evidence="1">
    <location>
        <begin position="353"/>
        <end position="378"/>
    </location>
</feature>
<feature type="transmembrane region" description="Helical" evidence="1">
    <location>
        <begin position="33"/>
        <end position="52"/>
    </location>
</feature>
<dbReference type="RefSeq" id="WP_125249238.1">
    <property type="nucleotide sequence ID" value="NZ_RSEB01000005.1"/>
</dbReference>
<dbReference type="Proteomes" id="UP000277256">
    <property type="component" value="Unassembled WGS sequence"/>
</dbReference>
<feature type="transmembrane region" description="Helical" evidence="1">
    <location>
        <begin position="98"/>
        <end position="118"/>
    </location>
</feature>
<keyword evidence="1" id="KW-0472">Membrane</keyword>
<sequence length="543" mass="56414">MTAAAAEVGDGLGTLAGTGKLLRFQARRTRVHLTAWTLGIAGGTWLITPVLADQYATPESRVALGATMNTPAMRSMTGPAEYVAAYADSIGALFANRMLLWTGAMTAVMFVLLVVRLTRADEETSRSEVLRSNPVGRRADLAAALALSAAAATVLGALMALAVLGLEDGAAGGAVLFGLAHTAIGLVFAALTAVAAQVSDSASTATGYGLGLLGWSFLTAGVGNAQENAAVWLSPLGWSQLTFMYTSEERWWPLALTLAVAVAASSLAFALVSRRDFGQGLVAARAGRPGAAAGLRSAHALTFRLTRGLMWTGAATLLLLGAAYGSVLGSADEFADSLSEAQRAMLDRGGSTMAYSFAATFIAINAVVAALFGILVIGRGRKEETVGRGELIAASPVARSAWPGSYLPAALFAATVTNLLGGLGLAATGSGGDGGLFGKVLLGTAIQLPAVWTLVAFAFAAFAWLPRAGWLRWLLWVWSLLVIYFGNMLDMPEWLQDASPFHHVAAYPAQDLEWAPLGVLALLAAALVWLGYAGARRRDLHFS</sequence>
<reference evidence="2 3" key="1">
    <citation type="submission" date="2018-12" db="EMBL/GenBank/DDBJ databases">
        <title>Glycomyces sp. YIM 121974 draft genome.</title>
        <authorList>
            <person name="Li Q."/>
        </authorList>
    </citation>
    <scope>NUCLEOTIDE SEQUENCE [LARGE SCALE GENOMIC DNA]</scope>
    <source>
        <strain evidence="2 3">YIM 121974</strain>
    </source>
</reference>
<protein>
    <submittedName>
        <fullName evidence="2">ABC transporter permease</fullName>
    </submittedName>
</protein>
<keyword evidence="1" id="KW-1133">Transmembrane helix</keyword>
<feature type="transmembrane region" description="Helical" evidence="1">
    <location>
        <begin position="309"/>
        <end position="327"/>
    </location>
</feature>
<name>A0A426UU45_9ACTN</name>
<proteinExistence type="predicted"/>